<comment type="caution">
    <text evidence="1">The sequence shown here is derived from an EMBL/GenBank/DDBJ whole genome shotgun (WGS) entry which is preliminary data.</text>
</comment>
<name>A0A109BDM5_HYPSL</name>
<dbReference type="RefSeq" id="WP_068462506.1">
    <property type="nucleotide sequence ID" value="NZ_LMTR01000071.1"/>
</dbReference>
<dbReference type="SUPFAM" id="SSF53474">
    <property type="entry name" value="alpha/beta-Hydrolases"/>
    <property type="match status" value="1"/>
</dbReference>
<proteinExistence type="predicted"/>
<accession>A0A109BDM5</accession>
<reference evidence="1 2" key="1">
    <citation type="submission" date="2015-10" db="EMBL/GenBank/DDBJ databases">
        <title>Transcriptomic analysis of a linuron degrading triple-species bacterial consortium.</title>
        <authorList>
            <person name="Albers P."/>
        </authorList>
    </citation>
    <scope>NUCLEOTIDE SEQUENCE [LARGE SCALE GENOMIC DNA]</scope>
    <source>
        <strain evidence="1 2">WDL6</strain>
    </source>
</reference>
<protein>
    <recommendedName>
        <fullName evidence="3">Alpha/beta hydrolase</fullName>
    </recommendedName>
</protein>
<evidence type="ECO:0000313" key="1">
    <source>
        <dbReference type="EMBL" id="KWT66858.1"/>
    </source>
</evidence>
<dbReference type="InterPro" id="IPR029058">
    <property type="entry name" value="AB_hydrolase_fold"/>
</dbReference>
<dbReference type="EMBL" id="LMTR01000071">
    <property type="protein sequence ID" value="KWT66858.1"/>
    <property type="molecule type" value="Genomic_DNA"/>
</dbReference>
<dbReference type="OrthoDB" id="9804993at2"/>
<dbReference type="Gene3D" id="3.40.50.1820">
    <property type="entry name" value="alpha/beta hydrolase"/>
    <property type="match status" value="1"/>
</dbReference>
<dbReference type="STRING" id="121290.APY04_2265"/>
<keyword evidence="2" id="KW-1185">Reference proteome</keyword>
<sequence length="193" mass="20773">MKSSEVDILIVPGWLDSGPGHWQTRWEKNLKTAQRIQQPDWKTPDRDAWVKSIVAAVEQTERPAILVAHSLGVIAVAYAAAQLPAGRVAGAFLVAPADVDNSTDWPENDGHKWPAENFGFAPVPTEPLGFPALVLAANDAPYCTQARAEAMAAAWGAKFVDVGQAGHIAEEHGFGPWPDGLLKFGKFLADLKS</sequence>
<dbReference type="PATRIC" id="fig|121290.4.peg.2462"/>
<dbReference type="AlphaFoldDB" id="A0A109BDM5"/>
<gene>
    <name evidence="1" type="ORF">APY04_2265</name>
</gene>
<evidence type="ECO:0008006" key="3">
    <source>
        <dbReference type="Google" id="ProtNLM"/>
    </source>
</evidence>
<dbReference type="GO" id="GO:0016787">
    <property type="term" value="F:hydrolase activity"/>
    <property type="evidence" value="ECO:0007669"/>
    <property type="project" value="InterPro"/>
</dbReference>
<dbReference type="Pfam" id="PF06821">
    <property type="entry name" value="Ser_hydrolase"/>
    <property type="match status" value="1"/>
</dbReference>
<dbReference type="InterPro" id="IPR010662">
    <property type="entry name" value="RBBP9/YdeN"/>
</dbReference>
<evidence type="ECO:0000313" key="2">
    <source>
        <dbReference type="Proteomes" id="UP000059074"/>
    </source>
</evidence>
<dbReference type="Proteomes" id="UP000059074">
    <property type="component" value="Unassembled WGS sequence"/>
</dbReference>
<organism evidence="1 2">
    <name type="scientific">Hyphomicrobium sulfonivorans</name>
    <dbReference type="NCBI Taxonomy" id="121290"/>
    <lineage>
        <taxon>Bacteria</taxon>
        <taxon>Pseudomonadati</taxon>
        <taxon>Pseudomonadota</taxon>
        <taxon>Alphaproteobacteria</taxon>
        <taxon>Hyphomicrobiales</taxon>
        <taxon>Hyphomicrobiaceae</taxon>
        <taxon>Hyphomicrobium</taxon>
    </lineage>
</organism>